<organism evidence="5 6">
    <name type="scientific">Chromobacterium phragmitis</name>
    <dbReference type="NCBI Taxonomy" id="2202141"/>
    <lineage>
        <taxon>Bacteria</taxon>
        <taxon>Pseudomonadati</taxon>
        <taxon>Pseudomonadota</taxon>
        <taxon>Betaproteobacteria</taxon>
        <taxon>Neisseriales</taxon>
        <taxon>Chromobacteriaceae</taxon>
        <taxon>Chromobacterium</taxon>
    </lineage>
</organism>
<keyword evidence="3" id="KW-0520">NAD</keyword>
<dbReference type="SUPFAM" id="SSF51735">
    <property type="entry name" value="NAD(P)-binding Rossmann-fold domains"/>
    <property type="match status" value="1"/>
</dbReference>
<feature type="domain" description="D-isomer specific 2-hydroxyacid dehydrogenase NAD-binding" evidence="4">
    <location>
        <begin position="41"/>
        <end position="136"/>
    </location>
</feature>
<name>A0ABV0IUI9_9NEIS</name>
<comment type="caution">
    <text evidence="5">The sequence shown here is derived from an EMBL/GenBank/DDBJ whole genome shotgun (WGS) entry which is preliminary data.</text>
</comment>
<keyword evidence="6" id="KW-1185">Reference proteome</keyword>
<dbReference type="InterPro" id="IPR036291">
    <property type="entry name" value="NAD(P)-bd_dom_sf"/>
</dbReference>
<accession>A0ABV0IUI9</accession>
<dbReference type="Pfam" id="PF02826">
    <property type="entry name" value="2-Hacid_dh_C"/>
    <property type="match status" value="1"/>
</dbReference>
<dbReference type="InterPro" id="IPR006140">
    <property type="entry name" value="D-isomer_DH_NAD-bd"/>
</dbReference>
<protein>
    <submittedName>
        <fullName evidence="5">NAD(P)-dependent oxidoreductase</fullName>
    </submittedName>
</protein>
<evidence type="ECO:0000313" key="6">
    <source>
        <dbReference type="Proteomes" id="UP001462502"/>
    </source>
</evidence>
<dbReference type="RefSeq" id="WP_347936333.1">
    <property type="nucleotide sequence ID" value="NZ_CP158160.1"/>
</dbReference>
<proteinExistence type="inferred from homology"/>
<evidence type="ECO:0000256" key="1">
    <source>
        <dbReference type="ARBA" id="ARBA00005854"/>
    </source>
</evidence>
<evidence type="ECO:0000256" key="2">
    <source>
        <dbReference type="ARBA" id="ARBA00023002"/>
    </source>
</evidence>
<gene>
    <name evidence="5" type="ORF">ABI908_12650</name>
</gene>
<dbReference type="Gene3D" id="3.40.50.720">
    <property type="entry name" value="NAD(P)-binding Rossmann-like Domain"/>
    <property type="match status" value="2"/>
</dbReference>
<evidence type="ECO:0000259" key="4">
    <source>
        <dbReference type="Pfam" id="PF02826"/>
    </source>
</evidence>
<dbReference type="PANTHER" id="PTHR42789">
    <property type="entry name" value="D-ISOMER SPECIFIC 2-HYDROXYACID DEHYDROGENASE FAMILY PROTEIN (AFU_ORTHOLOGUE AFUA_6G10090)"/>
    <property type="match status" value="1"/>
</dbReference>
<dbReference type="Proteomes" id="UP001462502">
    <property type="component" value="Unassembled WGS sequence"/>
</dbReference>
<sequence>MPPIQLLIPDDDQNIGPEPAELHRDPCYRCASVGDLSRLPDADAALAEADALSLHQRLVPATEGNVGPADLAAMKPDALLVNASRAELIAPGALEAALDAGRPGFAALDVFEQEPVYDPNHPLLLRPNVLCSPHLGYAEEASYRQYLEIAYRNAARFFDGDTSHVLNPEILI</sequence>
<keyword evidence="2" id="KW-0560">Oxidoreductase</keyword>
<dbReference type="PANTHER" id="PTHR42789:SF1">
    <property type="entry name" value="D-ISOMER SPECIFIC 2-HYDROXYACID DEHYDROGENASE FAMILY PROTEIN (AFU_ORTHOLOGUE AFUA_6G10090)"/>
    <property type="match status" value="1"/>
</dbReference>
<comment type="similarity">
    <text evidence="1">Belongs to the D-isomer specific 2-hydroxyacid dehydrogenase family.</text>
</comment>
<reference evidence="5 6" key="1">
    <citation type="submission" date="2024-05" db="EMBL/GenBank/DDBJ databases">
        <authorList>
            <person name="De Oliveira J.P."/>
            <person name="Noriler S.A."/>
            <person name="De Oliveira A.G."/>
            <person name="Sipoli D.S."/>
        </authorList>
    </citation>
    <scope>NUCLEOTIDE SEQUENCE [LARGE SCALE GENOMIC DNA]</scope>
    <source>
        <strain evidence="5 6">LABIM192</strain>
    </source>
</reference>
<dbReference type="EMBL" id="JBDXMI010000001">
    <property type="protein sequence ID" value="MEO9384941.1"/>
    <property type="molecule type" value="Genomic_DNA"/>
</dbReference>
<dbReference type="InterPro" id="IPR050857">
    <property type="entry name" value="D-2-hydroxyacid_DH"/>
</dbReference>
<evidence type="ECO:0000313" key="5">
    <source>
        <dbReference type="EMBL" id="MEO9384941.1"/>
    </source>
</evidence>
<evidence type="ECO:0000256" key="3">
    <source>
        <dbReference type="ARBA" id="ARBA00023027"/>
    </source>
</evidence>